<dbReference type="GO" id="GO:0008932">
    <property type="term" value="F:lytic endotransglycosylase activity"/>
    <property type="evidence" value="ECO:0007669"/>
    <property type="project" value="TreeGrafter"/>
</dbReference>
<evidence type="ECO:0000313" key="3">
    <source>
        <dbReference type="EMBL" id="AIS52265.1"/>
    </source>
</evidence>
<dbReference type="STRING" id="2325.TKV_c10910"/>
<dbReference type="Gene3D" id="1.10.10.2520">
    <property type="entry name" value="Cell wall hydrolase SleB, domain 1"/>
    <property type="match status" value="1"/>
</dbReference>
<dbReference type="HOGENOM" id="CLU_053345_1_0_9"/>
<organism evidence="3 4">
    <name type="scientific">Thermoanaerobacter kivui</name>
    <name type="common">Acetogenium kivui</name>
    <dbReference type="NCBI Taxonomy" id="2325"/>
    <lineage>
        <taxon>Bacteria</taxon>
        <taxon>Bacillati</taxon>
        <taxon>Bacillota</taxon>
        <taxon>Clostridia</taxon>
        <taxon>Thermoanaerobacterales</taxon>
        <taxon>Thermoanaerobacteraceae</taxon>
        <taxon>Thermoanaerobacter</taxon>
    </lineage>
</organism>
<dbReference type="PANTHER" id="PTHR33734:SF22">
    <property type="entry name" value="MEMBRANE-BOUND LYTIC MUREIN TRANSGLYCOSYLASE D"/>
    <property type="match status" value="1"/>
</dbReference>
<dbReference type="SUPFAM" id="SSF54106">
    <property type="entry name" value="LysM domain"/>
    <property type="match status" value="2"/>
</dbReference>
<dbReference type="eggNOG" id="COG3773">
    <property type="taxonomic scope" value="Bacteria"/>
</dbReference>
<gene>
    <name evidence="3" type="ORF">TKV_c10910</name>
</gene>
<accession>A0A097AR19</accession>
<keyword evidence="1" id="KW-0732">Signal</keyword>
<dbReference type="Proteomes" id="UP000029669">
    <property type="component" value="Chromosome"/>
</dbReference>
<dbReference type="eggNOG" id="COG1388">
    <property type="taxonomic scope" value="Bacteria"/>
</dbReference>
<dbReference type="Gene3D" id="3.10.350.10">
    <property type="entry name" value="LysM domain"/>
    <property type="match status" value="2"/>
</dbReference>
<sequence>MFNIRIKVKPLIASVIAGLFISQSVFAATYTVKPGDTLWGISQKYGTTYTKLMSLNGLQSTVIYPGQVLQVPGSDNTYVVQKGDSLYLIALKYGITVDMLKSANGYKSDIIYPGQVFIIPSATSSNRAYQDVSRGSIERGVIPYTKEEFDLLARLVTAEADGEPYQAKVAVAAVVINRVKSGIFPNTIKDVIYQVDAYGNYQFTPVLNGWINRPASVDAISAARDALSGVDPTNGALYYFDQSSTNAWLWSLPIAARIGNMVFCYGR</sequence>
<keyword evidence="3" id="KW-0378">Hydrolase</keyword>
<dbReference type="GO" id="GO:0016787">
    <property type="term" value="F:hydrolase activity"/>
    <property type="evidence" value="ECO:0007669"/>
    <property type="project" value="UniProtKB-KW"/>
</dbReference>
<name>A0A097AR19_THEKI</name>
<dbReference type="PROSITE" id="PS51782">
    <property type="entry name" value="LYSM"/>
    <property type="match status" value="2"/>
</dbReference>
<dbReference type="Gene3D" id="6.20.240.60">
    <property type="match status" value="1"/>
</dbReference>
<dbReference type="InterPro" id="IPR036779">
    <property type="entry name" value="LysM_dom_sf"/>
</dbReference>
<evidence type="ECO:0000259" key="2">
    <source>
        <dbReference type="PROSITE" id="PS51782"/>
    </source>
</evidence>
<evidence type="ECO:0000256" key="1">
    <source>
        <dbReference type="SAM" id="SignalP"/>
    </source>
</evidence>
<dbReference type="AlphaFoldDB" id="A0A097AR19"/>
<feature type="domain" description="LysM" evidence="2">
    <location>
        <begin position="76"/>
        <end position="119"/>
    </location>
</feature>
<evidence type="ECO:0000313" key="4">
    <source>
        <dbReference type="Proteomes" id="UP000029669"/>
    </source>
</evidence>
<dbReference type="CDD" id="cd00118">
    <property type="entry name" value="LysM"/>
    <property type="match status" value="2"/>
</dbReference>
<dbReference type="OrthoDB" id="9785345at2"/>
<dbReference type="SMART" id="SM00257">
    <property type="entry name" value="LysM"/>
    <property type="match status" value="2"/>
</dbReference>
<dbReference type="Pfam" id="PF07486">
    <property type="entry name" value="Hydrolase_2"/>
    <property type="match status" value="1"/>
</dbReference>
<dbReference type="PANTHER" id="PTHR33734">
    <property type="entry name" value="LYSM DOMAIN-CONTAINING GPI-ANCHORED PROTEIN 2"/>
    <property type="match status" value="1"/>
</dbReference>
<dbReference type="KEGG" id="tki:TKV_c10910"/>
<proteinExistence type="predicted"/>
<protein>
    <submittedName>
        <fullName evidence="3">LysM domain-containing/cell wall hydrolase</fullName>
    </submittedName>
</protein>
<keyword evidence="4" id="KW-1185">Reference proteome</keyword>
<dbReference type="InterPro" id="IPR011105">
    <property type="entry name" value="Cell_wall_hydrolase_SleB"/>
</dbReference>
<dbReference type="InterPro" id="IPR042047">
    <property type="entry name" value="SleB_dom1"/>
</dbReference>
<feature type="domain" description="LysM" evidence="2">
    <location>
        <begin position="28"/>
        <end position="71"/>
    </location>
</feature>
<dbReference type="EMBL" id="CP009170">
    <property type="protein sequence ID" value="AIS52265.1"/>
    <property type="molecule type" value="Genomic_DNA"/>
</dbReference>
<feature type="signal peptide" evidence="1">
    <location>
        <begin position="1"/>
        <end position="27"/>
    </location>
</feature>
<dbReference type="Pfam" id="PF01476">
    <property type="entry name" value="LysM"/>
    <property type="match status" value="2"/>
</dbReference>
<dbReference type="InterPro" id="IPR018392">
    <property type="entry name" value="LysM"/>
</dbReference>
<dbReference type="RefSeq" id="WP_049685044.1">
    <property type="nucleotide sequence ID" value="NZ_CP009170.1"/>
</dbReference>
<reference evidence="4" key="1">
    <citation type="journal article" date="2015" name="Genome Announc.">
        <title>Whole-Genome Sequences of 80 Environmental and Clinical Isolates of Burkholderia pseudomallei.</title>
        <authorList>
            <person name="Johnson S.L."/>
            <person name="Baker A.L."/>
            <person name="Chain P.S."/>
            <person name="Currie B.J."/>
            <person name="Daligault H.E."/>
            <person name="Davenport K.W."/>
            <person name="Davis C.B."/>
            <person name="Inglis T.J."/>
            <person name="Kaestli M."/>
            <person name="Koren S."/>
            <person name="Mayo M."/>
            <person name="Merritt A.J."/>
            <person name="Price E.P."/>
            <person name="Sarovich D.S."/>
            <person name="Warner J."/>
            <person name="Rosovitz M.J."/>
        </authorList>
    </citation>
    <scope>NUCLEOTIDE SEQUENCE [LARGE SCALE GENOMIC DNA]</scope>
    <source>
        <strain evidence="4">DSM 2030</strain>
    </source>
</reference>
<feature type="chain" id="PRO_5001928211" evidence="1">
    <location>
        <begin position="28"/>
        <end position="267"/>
    </location>
</feature>